<protein>
    <submittedName>
        <fullName evidence="7">OmpA family protein</fullName>
    </submittedName>
</protein>
<dbReference type="PRINTS" id="PR01021">
    <property type="entry name" value="OMPADOMAIN"/>
</dbReference>
<evidence type="ECO:0000256" key="1">
    <source>
        <dbReference type="ARBA" id="ARBA00004442"/>
    </source>
</evidence>
<dbReference type="PANTHER" id="PTHR30329:SF21">
    <property type="entry name" value="LIPOPROTEIN YIAD-RELATED"/>
    <property type="match status" value="1"/>
</dbReference>
<dbReference type="RefSeq" id="WP_346248407.1">
    <property type="nucleotide sequence ID" value="NZ_JBDIZK010000013.1"/>
</dbReference>
<keyword evidence="3" id="KW-0998">Cell outer membrane</keyword>
<evidence type="ECO:0000256" key="2">
    <source>
        <dbReference type="ARBA" id="ARBA00023136"/>
    </source>
</evidence>
<comment type="subcellular location">
    <subcellularLocation>
        <location evidence="1">Cell outer membrane</location>
    </subcellularLocation>
</comment>
<dbReference type="EMBL" id="JBDIZK010000013">
    <property type="protein sequence ID" value="MEN3749365.1"/>
    <property type="molecule type" value="Genomic_DNA"/>
</dbReference>
<evidence type="ECO:0000256" key="5">
    <source>
        <dbReference type="SAM" id="MobiDB-lite"/>
    </source>
</evidence>
<evidence type="ECO:0000313" key="8">
    <source>
        <dbReference type="Proteomes" id="UP001427805"/>
    </source>
</evidence>
<proteinExistence type="predicted"/>
<dbReference type="InterPro" id="IPR050330">
    <property type="entry name" value="Bact_OuterMem_StrucFunc"/>
</dbReference>
<dbReference type="Gene3D" id="3.30.1330.60">
    <property type="entry name" value="OmpA-like domain"/>
    <property type="match status" value="1"/>
</dbReference>
<name>A0ABV0BH04_9SPHN</name>
<dbReference type="InterPro" id="IPR006664">
    <property type="entry name" value="OMP_bac"/>
</dbReference>
<keyword evidence="8" id="KW-1185">Reference proteome</keyword>
<evidence type="ECO:0000259" key="6">
    <source>
        <dbReference type="PROSITE" id="PS51123"/>
    </source>
</evidence>
<dbReference type="InterPro" id="IPR036737">
    <property type="entry name" value="OmpA-like_sf"/>
</dbReference>
<dbReference type="PROSITE" id="PS51123">
    <property type="entry name" value="OMPA_2"/>
    <property type="match status" value="1"/>
</dbReference>
<gene>
    <name evidence="7" type="ORF">TPR58_19480</name>
</gene>
<sequence length="230" mass="24168">MKAGPGRAGLVLIPLVALVGCDPAAAPLPSLKDQEGYFRPAQGAVDSRLDLAGNDSVTGASIPESSFGPAGGEESDFRLAEVAPDRLEETRTLLTELEAKQDGDRAIRFSLPADILFDFDKSTLRPDAEGPLARAQRLISAYSKAPLRIVGYTDAKGDDAYNDRLSLARANSVAARLVPGKSRAAAVEGRGERDPVAPNAKPDGSDDPAGRQLNRRVEIILLPSAGTPGE</sequence>
<dbReference type="PANTHER" id="PTHR30329">
    <property type="entry name" value="STATOR ELEMENT OF FLAGELLAR MOTOR COMPLEX"/>
    <property type="match status" value="1"/>
</dbReference>
<feature type="region of interest" description="Disordered" evidence="5">
    <location>
        <begin position="55"/>
        <end position="74"/>
    </location>
</feature>
<comment type="caution">
    <text evidence="7">The sequence shown here is derived from an EMBL/GenBank/DDBJ whole genome shotgun (WGS) entry which is preliminary data.</text>
</comment>
<dbReference type="SUPFAM" id="SSF103088">
    <property type="entry name" value="OmpA-like"/>
    <property type="match status" value="1"/>
</dbReference>
<evidence type="ECO:0000313" key="7">
    <source>
        <dbReference type="EMBL" id="MEN3749365.1"/>
    </source>
</evidence>
<feature type="domain" description="OmpA-like" evidence="6">
    <location>
        <begin position="104"/>
        <end position="225"/>
    </location>
</feature>
<dbReference type="CDD" id="cd07185">
    <property type="entry name" value="OmpA_C-like"/>
    <property type="match status" value="1"/>
</dbReference>
<reference evidence="7 8" key="1">
    <citation type="submission" date="2024-05" db="EMBL/GenBank/DDBJ databases">
        <title>Sphingomonas sp. HF-S3 16S ribosomal RNA gene Genome sequencing and assembly.</title>
        <authorList>
            <person name="Lee H."/>
        </authorList>
    </citation>
    <scope>NUCLEOTIDE SEQUENCE [LARGE SCALE GENOMIC DNA]</scope>
    <source>
        <strain evidence="7 8">HF-S3</strain>
    </source>
</reference>
<feature type="region of interest" description="Disordered" evidence="5">
    <location>
        <begin position="181"/>
        <end position="230"/>
    </location>
</feature>
<dbReference type="PROSITE" id="PS51257">
    <property type="entry name" value="PROKAR_LIPOPROTEIN"/>
    <property type="match status" value="1"/>
</dbReference>
<evidence type="ECO:0000256" key="4">
    <source>
        <dbReference type="PROSITE-ProRule" id="PRU00473"/>
    </source>
</evidence>
<organism evidence="7 8">
    <name type="scientific">Sphingomonas rustica</name>
    <dbReference type="NCBI Taxonomy" id="3103142"/>
    <lineage>
        <taxon>Bacteria</taxon>
        <taxon>Pseudomonadati</taxon>
        <taxon>Pseudomonadota</taxon>
        <taxon>Alphaproteobacteria</taxon>
        <taxon>Sphingomonadales</taxon>
        <taxon>Sphingomonadaceae</taxon>
        <taxon>Sphingomonas</taxon>
    </lineage>
</organism>
<accession>A0ABV0BH04</accession>
<evidence type="ECO:0000256" key="3">
    <source>
        <dbReference type="ARBA" id="ARBA00023237"/>
    </source>
</evidence>
<dbReference type="Pfam" id="PF00691">
    <property type="entry name" value="OmpA"/>
    <property type="match status" value="1"/>
</dbReference>
<keyword evidence="2 4" id="KW-0472">Membrane</keyword>
<dbReference type="Proteomes" id="UP001427805">
    <property type="component" value="Unassembled WGS sequence"/>
</dbReference>
<dbReference type="InterPro" id="IPR006665">
    <property type="entry name" value="OmpA-like"/>
</dbReference>